<dbReference type="GO" id="GO:0000287">
    <property type="term" value="F:magnesium ion binding"/>
    <property type="evidence" value="ECO:0007669"/>
    <property type="project" value="TreeGrafter"/>
</dbReference>
<keyword evidence="6" id="KW-0067">ATP-binding</keyword>
<evidence type="ECO:0000313" key="7">
    <source>
        <dbReference type="Proteomes" id="UP000298763"/>
    </source>
</evidence>
<dbReference type="InterPro" id="IPR015813">
    <property type="entry name" value="Pyrv/PenolPyrv_kinase-like_dom"/>
</dbReference>
<reference evidence="5 8" key="2">
    <citation type="submission" date="2020-08" db="EMBL/GenBank/DDBJ databases">
        <title>Genomic Encyclopedia of Type Strains, Phase III (KMG-III): the genomes of soil and plant-associated and newly described type strains.</title>
        <authorList>
            <person name="Whitman W."/>
        </authorList>
    </citation>
    <scope>NUCLEOTIDE SEQUENCE [LARGE SCALE GENOMIC DNA]</scope>
    <source>
        <strain evidence="5 8">CECT 7753</strain>
    </source>
</reference>
<proteinExistence type="predicted"/>
<evidence type="ECO:0000256" key="4">
    <source>
        <dbReference type="PIRSR" id="PIRSR015582-2"/>
    </source>
</evidence>
<dbReference type="AlphaFoldDB" id="A0A4P8HTX1"/>
<dbReference type="EMBL" id="JACHXS010000013">
    <property type="protein sequence ID" value="MBB3224648.1"/>
    <property type="molecule type" value="Genomic_DNA"/>
</dbReference>
<gene>
    <name evidence="6" type="ORF">FCL38_25425</name>
    <name evidence="5" type="ORF">FHS02_005513</name>
</gene>
<dbReference type="RefSeq" id="WP_137316188.1">
    <property type="nucleotide sequence ID" value="NZ_CP040017.1"/>
</dbReference>
<evidence type="ECO:0000256" key="3">
    <source>
        <dbReference type="ARBA" id="ARBA00022842"/>
    </source>
</evidence>
<dbReference type="PANTHER" id="PTHR32308">
    <property type="entry name" value="LYASE BETA SUBUNIT, PUTATIVE (AFU_ORTHOLOGUE AFUA_4G13030)-RELATED"/>
    <property type="match status" value="1"/>
</dbReference>
<evidence type="ECO:0000256" key="2">
    <source>
        <dbReference type="ARBA" id="ARBA00022723"/>
    </source>
</evidence>
<keyword evidence="3 4" id="KW-0460">Magnesium</keyword>
<dbReference type="InterPro" id="IPR011206">
    <property type="entry name" value="Citrate_lyase_beta/mcl1/mcl2"/>
</dbReference>
<dbReference type="InterPro" id="IPR040442">
    <property type="entry name" value="Pyrv_kinase-like_dom_sf"/>
</dbReference>
<evidence type="ECO:0000313" key="5">
    <source>
        <dbReference type="EMBL" id="MBB3224648.1"/>
    </source>
</evidence>
<dbReference type="PIRSF" id="PIRSF015582">
    <property type="entry name" value="Cit_lyase_B"/>
    <property type="match status" value="1"/>
</dbReference>
<dbReference type="GO" id="GO:0006107">
    <property type="term" value="P:oxaloacetate metabolic process"/>
    <property type="evidence" value="ECO:0007669"/>
    <property type="project" value="TreeGrafter"/>
</dbReference>
<organism evidence="5 8">
    <name type="scientific">Pseudoduganella umbonata</name>
    <dbReference type="NCBI Taxonomy" id="864828"/>
    <lineage>
        <taxon>Bacteria</taxon>
        <taxon>Pseudomonadati</taxon>
        <taxon>Pseudomonadota</taxon>
        <taxon>Betaproteobacteria</taxon>
        <taxon>Burkholderiales</taxon>
        <taxon>Oxalobacteraceae</taxon>
        <taxon>Telluria group</taxon>
        <taxon>Pseudoduganella</taxon>
    </lineage>
</organism>
<keyword evidence="5" id="KW-0456">Lyase</keyword>
<evidence type="ECO:0000256" key="1">
    <source>
        <dbReference type="ARBA" id="ARBA00001946"/>
    </source>
</evidence>
<reference evidence="6 7" key="1">
    <citation type="submission" date="2019-05" db="EMBL/GenBank/DDBJ databases">
        <title>Draft Genome Sequences of Six Type Strains of the Genus Massilia.</title>
        <authorList>
            <person name="Miess H."/>
            <person name="Frediansyhah A."/>
            <person name="Gross H."/>
        </authorList>
    </citation>
    <scope>NUCLEOTIDE SEQUENCE [LARGE SCALE GENOMIC DNA]</scope>
    <source>
        <strain evidence="6 7">DSMZ 26121</strain>
    </source>
</reference>
<accession>A0A4P8HTX1</accession>
<keyword evidence="2 4" id="KW-0479">Metal-binding</keyword>
<protein>
    <submittedName>
        <fullName evidence="6">ATP-binding protein</fullName>
    </submittedName>
    <submittedName>
        <fullName evidence="5">Citrate lyase beta subunit</fullName>
    </submittedName>
</protein>
<dbReference type="Proteomes" id="UP000584325">
    <property type="component" value="Unassembled WGS sequence"/>
</dbReference>
<dbReference type="Pfam" id="PF15617">
    <property type="entry name" value="C-C_Bond_Lyase"/>
    <property type="match status" value="1"/>
</dbReference>
<name>A0A4P8HTX1_9BURK</name>
<comment type="cofactor">
    <cofactor evidence="1">
        <name>Mg(2+)</name>
        <dbReference type="ChEBI" id="CHEBI:18420"/>
    </cofactor>
</comment>
<keyword evidence="6" id="KW-0547">Nucleotide-binding</keyword>
<dbReference type="SUPFAM" id="SSF51621">
    <property type="entry name" value="Phosphoenolpyruvate/pyruvate domain"/>
    <property type="match status" value="1"/>
</dbReference>
<dbReference type="EMBL" id="CP040017">
    <property type="protein sequence ID" value="QCP13403.1"/>
    <property type="molecule type" value="Genomic_DNA"/>
</dbReference>
<keyword evidence="7" id="KW-1185">Reference proteome</keyword>
<feature type="binding site" evidence="4">
    <location>
        <position position="158"/>
    </location>
    <ligand>
        <name>Mg(2+)</name>
        <dbReference type="ChEBI" id="CHEBI:18420"/>
    </ligand>
</feature>
<evidence type="ECO:0000313" key="6">
    <source>
        <dbReference type="EMBL" id="QCP13403.1"/>
    </source>
</evidence>
<dbReference type="Proteomes" id="UP000298763">
    <property type="component" value="Chromosome"/>
</dbReference>
<dbReference type="InterPro" id="IPR039480">
    <property type="entry name" value="C-C_Bond_Lyase-like"/>
</dbReference>
<sequence>MHDKPIGASLYVPATHRHLLDIANGERVPALRSVIFCTEDAVAERDLEAALAGLAGTLAAMRTEVRIDRFVRVRNTGVLARVLAMSGAEKLAGFVIPKATRDNLDDYLHLLSGTKHLLMPTLETADVFDPVEMRALRVRLSMPDAAPRILALRIGGNDLLALLGLRRSRDMTIYQSPLGPVIASLVTTFRPHGFRLTSPVFEHLDCPALMAQEVQQDIAYGMVGKTAIHPSQIELIEQHFRVQPKEVAMALRILDRDAPAVFKLDDSMCEVATHRNWANAVVARASRFGTHAVAADDGAARSAAGWADGDNRVNGSAFAK</sequence>
<dbReference type="Gene3D" id="3.20.20.60">
    <property type="entry name" value="Phosphoenolpyruvate-binding domains"/>
    <property type="match status" value="1"/>
</dbReference>
<dbReference type="OrthoDB" id="348111at2"/>
<dbReference type="GO" id="GO:0005524">
    <property type="term" value="F:ATP binding"/>
    <property type="evidence" value="ECO:0007669"/>
    <property type="project" value="UniProtKB-KW"/>
</dbReference>
<dbReference type="PANTHER" id="PTHR32308:SF10">
    <property type="entry name" value="CITRATE LYASE SUBUNIT BETA"/>
    <property type="match status" value="1"/>
</dbReference>
<evidence type="ECO:0000313" key="8">
    <source>
        <dbReference type="Proteomes" id="UP000584325"/>
    </source>
</evidence>
<dbReference type="GO" id="GO:0016829">
    <property type="term" value="F:lyase activity"/>
    <property type="evidence" value="ECO:0007669"/>
    <property type="project" value="UniProtKB-KW"/>
</dbReference>